<dbReference type="EMBL" id="AVOT02001088">
    <property type="protein sequence ID" value="MBW0465642.1"/>
    <property type="molecule type" value="Genomic_DNA"/>
</dbReference>
<dbReference type="OrthoDB" id="2517075at2759"/>
<gene>
    <name evidence="1" type="ORF">O181_005357</name>
</gene>
<organism evidence="1 2">
    <name type="scientific">Austropuccinia psidii MF-1</name>
    <dbReference type="NCBI Taxonomy" id="1389203"/>
    <lineage>
        <taxon>Eukaryota</taxon>
        <taxon>Fungi</taxon>
        <taxon>Dikarya</taxon>
        <taxon>Basidiomycota</taxon>
        <taxon>Pucciniomycotina</taxon>
        <taxon>Pucciniomycetes</taxon>
        <taxon>Pucciniales</taxon>
        <taxon>Sphaerophragmiaceae</taxon>
        <taxon>Austropuccinia</taxon>
    </lineage>
</organism>
<keyword evidence="2" id="KW-1185">Reference proteome</keyword>
<comment type="caution">
    <text evidence="1">The sequence shown here is derived from an EMBL/GenBank/DDBJ whole genome shotgun (WGS) entry which is preliminary data.</text>
</comment>
<dbReference type="AlphaFoldDB" id="A0A9Q3GGL5"/>
<reference evidence="1" key="1">
    <citation type="submission" date="2021-03" db="EMBL/GenBank/DDBJ databases">
        <title>Draft genome sequence of rust myrtle Austropuccinia psidii MF-1, a brazilian biotype.</title>
        <authorList>
            <person name="Quecine M.C."/>
            <person name="Pachon D.M.R."/>
            <person name="Bonatelli M.L."/>
            <person name="Correr F.H."/>
            <person name="Franceschini L.M."/>
            <person name="Leite T.F."/>
            <person name="Margarido G.R.A."/>
            <person name="Almeida C.A."/>
            <person name="Ferrarezi J.A."/>
            <person name="Labate C.A."/>
        </authorList>
    </citation>
    <scope>NUCLEOTIDE SEQUENCE</scope>
    <source>
        <strain evidence="1">MF-1</strain>
    </source>
</reference>
<dbReference type="Proteomes" id="UP000765509">
    <property type="component" value="Unassembled WGS sequence"/>
</dbReference>
<evidence type="ECO:0000313" key="1">
    <source>
        <dbReference type="EMBL" id="MBW0465642.1"/>
    </source>
</evidence>
<sequence length="129" mass="15255">MEKDRRKNFRFSKWVPESLTTDTNQSGPETENPIIRISSSELDSEFLNSFIKMYSKNKQFGILLQIFQNNIQNPTTVMPARKPWFRDNKANKPFLEDGLLHHMEKNTSSLRVIDRDNISLILQEYHDRP</sequence>
<name>A0A9Q3GGL5_9BASI</name>
<proteinExistence type="predicted"/>
<evidence type="ECO:0000313" key="2">
    <source>
        <dbReference type="Proteomes" id="UP000765509"/>
    </source>
</evidence>
<protein>
    <submittedName>
        <fullName evidence="1">Uncharacterized protein</fullName>
    </submittedName>
</protein>
<accession>A0A9Q3GGL5</accession>